<dbReference type="InterPro" id="IPR036237">
    <property type="entry name" value="Xyl_isomerase-like_sf"/>
</dbReference>
<name>A0A9X5CEF0_9FIRM</name>
<dbReference type="SUPFAM" id="SSF51658">
    <property type="entry name" value="Xylose isomerase-like"/>
    <property type="match status" value="1"/>
</dbReference>
<reference evidence="2 3" key="1">
    <citation type="submission" date="2019-07" db="EMBL/GenBank/DDBJ databases">
        <title>Draft genome sequences of 15 bacterial species constituting the stable defined intestinal microbiota of the GM15 gnotobiotic mouse model.</title>
        <authorList>
            <person name="Elie C."/>
            <person name="Mathieu A."/>
            <person name="Saliou A."/>
            <person name="Darnaud M."/>
            <person name="Leulier F."/>
            <person name="Tamellini A."/>
        </authorList>
    </citation>
    <scope>NUCLEOTIDE SEQUENCE [LARGE SCALE GENOMIC DNA]</scope>
    <source>
        <strain evidence="3">ASF 502</strain>
    </source>
</reference>
<dbReference type="RefSeq" id="WP_162206038.1">
    <property type="nucleotide sequence ID" value="NZ_VIRB01000149.1"/>
</dbReference>
<dbReference type="Proteomes" id="UP000474104">
    <property type="component" value="Unassembled WGS sequence"/>
</dbReference>
<evidence type="ECO:0000313" key="2">
    <source>
        <dbReference type="EMBL" id="NDO71928.1"/>
    </source>
</evidence>
<comment type="caution">
    <text evidence="2">The sequence shown here is derived from an EMBL/GenBank/DDBJ whole genome shotgun (WGS) entry which is preliminary data.</text>
</comment>
<organism evidence="2 3">
    <name type="scientific">Schaedlerella arabinosiphila</name>
    <dbReference type="NCBI Taxonomy" id="2044587"/>
    <lineage>
        <taxon>Bacteria</taxon>
        <taxon>Bacillati</taxon>
        <taxon>Bacillota</taxon>
        <taxon>Clostridia</taxon>
        <taxon>Lachnospirales</taxon>
        <taxon>Lachnospiraceae</taxon>
        <taxon>Schaedlerella</taxon>
    </lineage>
</organism>
<dbReference type="InterPro" id="IPR013022">
    <property type="entry name" value="Xyl_isomerase-like_TIM-brl"/>
</dbReference>
<protein>
    <submittedName>
        <fullName evidence="2">Sugar phosphate isomerase/epimerase</fullName>
    </submittedName>
</protein>
<dbReference type="GO" id="GO:0016853">
    <property type="term" value="F:isomerase activity"/>
    <property type="evidence" value="ECO:0007669"/>
    <property type="project" value="UniProtKB-KW"/>
</dbReference>
<evidence type="ECO:0000313" key="3">
    <source>
        <dbReference type="Proteomes" id="UP000474104"/>
    </source>
</evidence>
<dbReference type="Pfam" id="PF01261">
    <property type="entry name" value="AP_endonuc_2"/>
    <property type="match status" value="1"/>
</dbReference>
<dbReference type="EMBL" id="VIRB01000149">
    <property type="protein sequence ID" value="NDO71928.1"/>
    <property type="molecule type" value="Genomic_DNA"/>
</dbReference>
<gene>
    <name evidence="2" type="ORF">FMM80_26095</name>
</gene>
<proteinExistence type="predicted"/>
<evidence type="ECO:0000259" key="1">
    <source>
        <dbReference type="Pfam" id="PF01261"/>
    </source>
</evidence>
<dbReference type="PANTHER" id="PTHR12110:SF53">
    <property type="entry name" value="BLR5974 PROTEIN"/>
    <property type="match status" value="1"/>
</dbReference>
<dbReference type="AlphaFoldDB" id="A0A9X5CEF0"/>
<accession>A0A9X5CEF0</accession>
<dbReference type="InterPro" id="IPR050312">
    <property type="entry name" value="IolE/XylAMocC-like"/>
</dbReference>
<sequence>MEIVTSTNIFFERRYEEPIPMKTCLELCARAGYRRLDFGFAEHVIVSERFQSEDWEEELLEYKKFAGEQGLLFVQAHATILDFCNPGDDFEKKEALFRRSIIGAKLLGASWIVVHPSTKVKDGQMAPETHEENVRFFKKYAEFAEETGIGLAIENMWGQTRDGVRHYAVDPEELLRLIEDVDRENVRICWDAEHGSIEKLDQVKVLKRLGKYIVATHISDETGKDNIHILPYLGHMNWEPLLQAFADINYEGTFDFEIQHYLPGMPMELAPSAMKFSYEVGSYMVRRLEEMRR</sequence>
<feature type="domain" description="Xylose isomerase-like TIM barrel" evidence="1">
    <location>
        <begin position="26"/>
        <end position="276"/>
    </location>
</feature>
<dbReference type="Gene3D" id="3.20.20.150">
    <property type="entry name" value="Divalent-metal-dependent TIM barrel enzymes"/>
    <property type="match status" value="1"/>
</dbReference>
<dbReference type="PANTHER" id="PTHR12110">
    <property type="entry name" value="HYDROXYPYRUVATE ISOMERASE"/>
    <property type="match status" value="1"/>
</dbReference>
<keyword evidence="2" id="KW-0413">Isomerase</keyword>